<evidence type="ECO:0000256" key="6">
    <source>
        <dbReference type="ARBA" id="ARBA00022692"/>
    </source>
</evidence>
<evidence type="ECO:0000256" key="3">
    <source>
        <dbReference type="ARBA" id="ARBA00008715"/>
    </source>
</evidence>
<sequence>MFGWHVHEKASLHFTIPLALISMDSLNDARHYFLLSIVSCYSLFPLLFESQEYLIKVLLLLIYAALMWVGFTSHFAANSNQEGKKVNRPGSTVKKNGFIGWVGLSYLLGIAAIELWSRVFHNHVFSDRLPFLPLIMVSLYCGAGMMYSWMWQLVCIVRHT</sequence>
<evidence type="ECO:0000256" key="8">
    <source>
        <dbReference type="ARBA" id="ARBA00022989"/>
    </source>
</evidence>
<protein>
    <recommendedName>
        <fullName evidence="10">Alpha-1,3-glucosyltransferase</fullName>
        <ecNumber evidence="10">2.4.1.-</ecNumber>
    </recommendedName>
</protein>
<dbReference type="PANTHER" id="PTHR12413">
    <property type="entry name" value="DOLICHYL GLYCOSYLTRANSFERASE"/>
    <property type="match status" value="1"/>
</dbReference>
<keyword evidence="8 10" id="KW-1133">Transmembrane helix</keyword>
<dbReference type="Pfam" id="PF03155">
    <property type="entry name" value="Alg6_Alg8"/>
    <property type="match status" value="1"/>
</dbReference>
<dbReference type="PANTHER" id="PTHR12413:SF2">
    <property type="entry name" value="DOLICHYL PYROPHOSPHATE GLC1MAN9GLCNAC2 ALPHA-1,3-GLUCOSYLTRANSFERASE-RELATED"/>
    <property type="match status" value="1"/>
</dbReference>
<feature type="transmembrane region" description="Helical" evidence="10">
    <location>
        <begin position="131"/>
        <end position="150"/>
    </location>
</feature>
<comment type="similarity">
    <text evidence="3 10">Belongs to the ALG6/ALG8 glucosyltransferase family.</text>
</comment>
<evidence type="ECO:0000256" key="2">
    <source>
        <dbReference type="ARBA" id="ARBA00004922"/>
    </source>
</evidence>
<dbReference type="GO" id="GO:0005789">
    <property type="term" value="C:endoplasmic reticulum membrane"/>
    <property type="evidence" value="ECO:0007669"/>
    <property type="project" value="UniProtKB-SubCell"/>
</dbReference>
<keyword evidence="9 10" id="KW-0472">Membrane</keyword>
<evidence type="ECO:0000256" key="7">
    <source>
        <dbReference type="ARBA" id="ARBA00022824"/>
    </source>
</evidence>
<dbReference type="EC" id="2.4.1.-" evidence="10"/>
<dbReference type="InterPro" id="IPR004856">
    <property type="entry name" value="Glyco_trans_ALG6/ALG8"/>
</dbReference>
<comment type="caution">
    <text evidence="10">Lacks conserved residue(s) required for the propagation of feature annotation.</text>
</comment>
<evidence type="ECO:0000313" key="11">
    <source>
        <dbReference type="EMBL" id="WVZ74532.1"/>
    </source>
</evidence>
<feature type="transmembrane region" description="Helical" evidence="10">
    <location>
        <begin position="98"/>
        <end position="119"/>
    </location>
</feature>
<feature type="transmembrane region" description="Helical" evidence="10">
    <location>
        <begin position="54"/>
        <end position="77"/>
    </location>
</feature>
<keyword evidence="12" id="KW-1185">Reference proteome</keyword>
<dbReference type="Proteomes" id="UP001341281">
    <property type="component" value="Chromosome 05"/>
</dbReference>
<dbReference type="EMBL" id="CP144749">
    <property type="protein sequence ID" value="WVZ74532.1"/>
    <property type="molecule type" value="Genomic_DNA"/>
</dbReference>
<evidence type="ECO:0000313" key="12">
    <source>
        <dbReference type="Proteomes" id="UP001341281"/>
    </source>
</evidence>
<comment type="pathway">
    <text evidence="2 10">Protein modification; protein glycosylation.</text>
</comment>
<evidence type="ECO:0000256" key="10">
    <source>
        <dbReference type="RuleBase" id="RU363110"/>
    </source>
</evidence>
<name>A0AAQ3WU94_PASNO</name>
<gene>
    <name evidence="11" type="ORF">U9M48_022703</name>
</gene>
<accession>A0AAQ3WU94</accession>
<organism evidence="11 12">
    <name type="scientific">Paspalum notatum var. saurae</name>
    <dbReference type="NCBI Taxonomy" id="547442"/>
    <lineage>
        <taxon>Eukaryota</taxon>
        <taxon>Viridiplantae</taxon>
        <taxon>Streptophyta</taxon>
        <taxon>Embryophyta</taxon>
        <taxon>Tracheophyta</taxon>
        <taxon>Spermatophyta</taxon>
        <taxon>Magnoliopsida</taxon>
        <taxon>Liliopsida</taxon>
        <taxon>Poales</taxon>
        <taxon>Poaceae</taxon>
        <taxon>PACMAD clade</taxon>
        <taxon>Panicoideae</taxon>
        <taxon>Andropogonodae</taxon>
        <taxon>Paspaleae</taxon>
        <taxon>Paspalinae</taxon>
        <taxon>Paspalum</taxon>
    </lineage>
</organism>
<evidence type="ECO:0000256" key="4">
    <source>
        <dbReference type="ARBA" id="ARBA00022676"/>
    </source>
</evidence>
<keyword evidence="6 10" id="KW-0812">Transmembrane</keyword>
<keyword evidence="4 10" id="KW-0328">Glycosyltransferase</keyword>
<comment type="subcellular location">
    <subcellularLocation>
        <location evidence="1 10">Endoplasmic reticulum membrane</location>
        <topology evidence="1 10">Multi-pass membrane protein</topology>
    </subcellularLocation>
</comment>
<evidence type="ECO:0000256" key="9">
    <source>
        <dbReference type="ARBA" id="ARBA00023136"/>
    </source>
</evidence>
<dbReference type="AlphaFoldDB" id="A0AAQ3WU94"/>
<keyword evidence="5 10" id="KW-0808">Transferase</keyword>
<keyword evidence="7 10" id="KW-0256">Endoplasmic reticulum</keyword>
<feature type="transmembrane region" description="Helical" evidence="10">
    <location>
        <begin position="32"/>
        <end position="48"/>
    </location>
</feature>
<dbReference type="GO" id="GO:0006487">
    <property type="term" value="P:protein N-linked glycosylation"/>
    <property type="evidence" value="ECO:0007669"/>
    <property type="project" value="TreeGrafter"/>
</dbReference>
<reference evidence="11 12" key="1">
    <citation type="submission" date="2024-02" db="EMBL/GenBank/DDBJ databases">
        <title>High-quality chromosome-scale genome assembly of Pensacola bahiagrass (Paspalum notatum Flugge var. saurae).</title>
        <authorList>
            <person name="Vega J.M."/>
            <person name="Podio M."/>
            <person name="Orjuela J."/>
            <person name="Siena L.A."/>
            <person name="Pessino S.C."/>
            <person name="Combes M.C."/>
            <person name="Mariac C."/>
            <person name="Albertini E."/>
            <person name="Pupilli F."/>
            <person name="Ortiz J.P.A."/>
            <person name="Leblanc O."/>
        </authorList>
    </citation>
    <scope>NUCLEOTIDE SEQUENCE [LARGE SCALE GENOMIC DNA]</scope>
    <source>
        <strain evidence="11">R1</strain>
        <tissue evidence="11">Leaf</tissue>
    </source>
</reference>
<evidence type="ECO:0000256" key="1">
    <source>
        <dbReference type="ARBA" id="ARBA00004477"/>
    </source>
</evidence>
<evidence type="ECO:0000256" key="5">
    <source>
        <dbReference type="ARBA" id="ARBA00022679"/>
    </source>
</evidence>
<proteinExistence type="inferred from homology"/>
<dbReference type="GO" id="GO:0042283">
    <property type="term" value="F:dolichyl pyrophosphate Glc1Man9GlcNAc2 alpha-1,3-glucosyltransferase activity"/>
    <property type="evidence" value="ECO:0007669"/>
    <property type="project" value="TreeGrafter"/>
</dbReference>